<dbReference type="EMBL" id="WVTA01000003">
    <property type="protein sequence ID" value="KAK3214464.1"/>
    <property type="molecule type" value="Genomic_DNA"/>
</dbReference>
<sequence>MPRFSFRPTFHHTFRPKYLKTILTTPAPTFISNRSKILQCFVTLALHTGHLYALNPFLSNQSYIDKLSQNWSHKILIDIGLPEEVKGAMLGHISLDMDDPWDVTAIIVDLWKLAARYRREGDLPNEGDLARRVAAKVLKHGLKVLNTDDLGVELVDELMYGRRENPGVREYIRVTMEMKKNGAWVYSTWIEMPFLSAVPEVEAPTGPIDLDEVVEMCHGVDRTNDGDCTICFDKFVRKNFPAGVGSGGAVSLRLATVANSFVITPQCSDNVKYQRNFANISSLIIGTLPPIFLALS</sequence>
<protein>
    <submittedName>
        <fullName evidence="1">Uncharacterized protein</fullName>
    </submittedName>
</protein>
<organism evidence="1 2">
    <name type="scientific">Pseudopithomyces chartarum</name>
    <dbReference type="NCBI Taxonomy" id="1892770"/>
    <lineage>
        <taxon>Eukaryota</taxon>
        <taxon>Fungi</taxon>
        <taxon>Dikarya</taxon>
        <taxon>Ascomycota</taxon>
        <taxon>Pezizomycotina</taxon>
        <taxon>Dothideomycetes</taxon>
        <taxon>Pleosporomycetidae</taxon>
        <taxon>Pleosporales</taxon>
        <taxon>Massarineae</taxon>
        <taxon>Didymosphaeriaceae</taxon>
        <taxon>Pseudopithomyces</taxon>
    </lineage>
</organism>
<evidence type="ECO:0000313" key="2">
    <source>
        <dbReference type="Proteomes" id="UP001280581"/>
    </source>
</evidence>
<gene>
    <name evidence="1" type="ORF">GRF29_19g224817</name>
</gene>
<keyword evidence="2" id="KW-1185">Reference proteome</keyword>
<name>A0AAN6RLA5_9PLEO</name>
<reference evidence="1 2" key="1">
    <citation type="submission" date="2021-02" db="EMBL/GenBank/DDBJ databases">
        <title>Genome assembly of Pseudopithomyces chartarum.</title>
        <authorList>
            <person name="Jauregui R."/>
            <person name="Singh J."/>
            <person name="Voisey C."/>
        </authorList>
    </citation>
    <scope>NUCLEOTIDE SEQUENCE [LARGE SCALE GENOMIC DNA]</scope>
    <source>
        <strain evidence="1 2">AGR01</strain>
    </source>
</reference>
<accession>A0AAN6RLA5</accession>
<proteinExistence type="predicted"/>
<dbReference type="Proteomes" id="UP001280581">
    <property type="component" value="Unassembled WGS sequence"/>
</dbReference>
<comment type="caution">
    <text evidence="1">The sequence shown here is derived from an EMBL/GenBank/DDBJ whole genome shotgun (WGS) entry which is preliminary data.</text>
</comment>
<dbReference type="AlphaFoldDB" id="A0AAN6RLA5"/>
<evidence type="ECO:0000313" key="1">
    <source>
        <dbReference type="EMBL" id="KAK3214464.1"/>
    </source>
</evidence>